<name>A0AAU9JHE3_9CILI</name>
<dbReference type="Proteomes" id="UP001162131">
    <property type="component" value="Unassembled WGS sequence"/>
</dbReference>
<dbReference type="PROSITE" id="PS51840">
    <property type="entry name" value="C2_NT"/>
    <property type="match status" value="1"/>
</dbReference>
<evidence type="ECO:0000259" key="2">
    <source>
        <dbReference type="PROSITE" id="PS51840"/>
    </source>
</evidence>
<proteinExistence type="predicted"/>
<evidence type="ECO:0000313" key="4">
    <source>
        <dbReference type="Proteomes" id="UP001162131"/>
    </source>
</evidence>
<dbReference type="EMBL" id="CAJZBQ010000041">
    <property type="protein sequence ID" value="CAG9326667.1"/>
    <property type="molecule type" value="Genomic_DNA"/>
</dbReference>
<keyword evidence="4" id="KW-1185">Reference proteome</keyword>
<feature type="region of interest" description="Disordered" evidence="1">
    <location>
        <begin position="278"/>
        <end position="298"/>
    </location>
</feature>
<dbReference type="AlphaFoldDB" id="A0AAU9JHE3"/>
<feature type="compositionally biased region" description="Polar residues" evidence="1">
    <location>
        <begin position="279"/>
        <end position="295"/>
    </location>
</feature>
<feature type="region of interest" description="Disordered" evidence="1">
    <location>
        <begin position="317"/>
        <end position="346"/>
    </location>
</feature>
<evidence type="ECO:0000256" key="1">
    <source>
        <dbReference type="SAM" id="MobiDB-lite"/>
    </source>
</evidence>
<sequence length="390" mass="43863">MAFLQKIGAEKVKYELNVNIHYVNAKLTNKEKLKVLAKRGRGLEETQPMQYDSIRSNVIFEYPLSFEITMHKKSEKYVRKIISFKLIELQGEKSITIGKAEYDFSDLANNFGINAEKLELPLKGCSDKSAMICVSMSLDHINKIRSHTAATLHIDNKFQESDVSLQKVHNEPQFLPKIQPKRVIVCKGSGDEEDTYDILSQSTIITSTKDFDLLIDEAPGINDNKVKDKKFISKDTSDIKNQRNRSGTVPYQVETNFQQKSVQNNEQHKQLSVEVYTSRPKSNTIADPTSPVDSTSKGDKLKWLADFDAAQKKFVDPKDSNIDSEESSSDEDLLDVSSEVQTTPPRSFMKEIKPNMKSHEKEIENRETNAGLSGPGQGSTCAACKGCILL</sequence>
<gene>
    <name evidence="3" type="ORF">BSTOLATCC_MIC41941</name>
</gene>
<dbReference type="InterPro" id="IPR019448">
    <property type="entry name" value="NT-C2"/>
</dbReference>
<feature type="domain" description="C2 NT-type" evidence="2">
    <location>
        <begin position="4"/>
        <end position="140"/>
    </location>
</feature>
<dbReference type="Pfam" id="PF10358">
    <property type="entry name" value="NT-C2"/>
    <property type="match status" value="1"/>
</dbReference>
<protein>
    <recommendedName>
        <fullName evidence="2">C2 NT-type domain-containing protein</fullName>
    </recommendedName>
</protein>
<accession>A0AAU9JHE3</accession>
<organism evidence="3 4">
    <name type="scientific">Blepharisma stoltei</name>
    <dbReference type="NCBI Taxonomy" id="1481888"/>
    <lineage>
        <taxon>Eukaryota</taxon>
        <taxon>Sar</taxon>
        <taxon>Alveolata</taxon>
        <taxon>Ciliophora</taxon>
        <taxon>Postciliodesmatophora</taxon>
        <taxon>Heterotrichea</taxon>
        <taxon>Heterotrichida</taxon>
        <taxon>Blepharismidae</taxon>
        <taxon>Blepharisma</taxon>
    </lineage>
</organism>
<comment type="caution">
    <text evidence="3">The sequence shown here is derived from an EMBL/GenBank/DDBJ whole genome shotgun (WGS) entry which is preliminary data.</text>
</comment>
<evidence type="ECO:0000313" key="3">
    <source>
        <dbReference type="EMBL" id="CAG9326667.1"/>
    </source>
</evidence>
<reference evidence="3" key="1">
    <citation type="submission" date="2021-09" db="EMBL/GenBank/DDBJ databases">
        <authorList>
            <consortium name="AG Swart"/>
            <person name="Singh M."/>
            <person name="Singh A."/>
            <person name="Seah K."/>
            <person name="Emmerich C."/>
        </authorList>
    </citation>
    <scope>NUCLEOTIDE SEQUENCE</scope>
    <source>
        <strain evidence="3">ATCC30299</strain>
    </source>
</reference>
<feature type="compositionally biased region" description="Acidic residues" evidence="1">
    <location>
        <begin position="322"/>
        <end position="334"/>
    </location>
</feature>